<keyword evidence="2" id="KW-1185">Reference proteome</keyword>
<dbReference type="RefSeq" id="WP_212979953.1">
    <property type="nucleotide sequence ID" value="NZ_AP025343.1"/>
</dbReference>
<evidence type="ECO:0000313" key="1">
    <source>
        <dbReference type="EMBL" id="GIO49460.1"/>
    </source>
</evidence>
<sequence length="170" mass="19620">MKFDIRLAKSMMEHEEGMNHLWIQISRDENAAAKPLELQIQLPDGIYRSVNLNGYAENEQKRVMLGPLDTEVLFEIYTEEAIKCGEAAIQVTVFSGEKVITQDISLQLVTEEEMDQVQIDEQVVERVKTLETNSDTCNSCDKNWLPKVRIIQSHELSELEKRYRVDYGNV</sequence>
<reference evidence="1 2" key="1">
    <citation type="submission" date="2021-03" db="EMBL/GenBank/DDBJ databases">
        <title>Antimicrobial resistance genes in bacteria isolated from Japanese honey, and their potential for conferring macrolide and lincosamide resistance in the American foulbrood pathogen Paenibacillus larvae.</title>
        <authorList>
            <person name="Okamoto M."/>
            <person name="Kumagai M."/>
            <person name="Kanamori H."/>
            <person name="Takamatsu D."/>
        </authorList>
    </citation>
    <scope>NUCLEOTIDE SEQUENCE [LARGE SCALE GENOMIC DNA]</scope>
    <source>
        <strain evidence="1 2">J34TS1</strain>
    </source>
</reference>
<gene>
    <name evidence="1" type="ORF">J34TS1_42250</name>
</gene>
<evidence type="ECO:0000313" key="2">
    <source>
        <dbReference type="Proteomes" id="UP000682811"/>
    </source>
</evidence>
<protein>
    <submittedName>
        <fullName evidence="1">Uncharacterized protein</fullName>
    </submittedName>
</protein>
<comment type="caution">
    <text evidence="1">The sequence shown here is derived from an EMBL/GenBank/DDBJ whole genome shotgun (WGS) entry which is preliminary data.</text>
</comment>
<organism evidence="1 2">
    <name type="scientific">Paenibacillus azoreducens</name>
    <dbReference type="NCBI Taxonomy" id="116718"/>
    <lineage>
        <taxon>Bacteria</taxon>
        <taxon>Bacillati</taxon>
        <taxon>Bacillota</taxon>
        <taxon>Bacilli</taxon>
        <taxon>Bacillales</taxon>
        <taxon>Paenibacillaceae</taxon>
        <taxon>Paenibacillus</taxon>
    </lineage>
</organism>
<proteinExistence type="predicted"/>
<dbReference type="EMBL" id="BORT01000022">
    <property type="protein sequence ID" value="GIO49460.1"/>
    <property type="molecule type" value="Genomic_DNA"/>
</dbReference>
<name>A0A919YHR2_9BACL</name>
<dbReference type="AlphaFoldDB" id="A0A919YHR2"/>
<accession>A0A919YHR2</accession>
<dbReference type="Proteomes" id="UP000682811">
    <property type="component" value="Unassembled WGS sequence"/>
</dbReference>